<feature type="compositionally biased region" description="Polar residues" evidence="4">
    <location>
        <begin position="1"/>
        <end position="18"/>
    </location>
</feature>
<evidence type="ECO:0000313" key="5">
    <source>
        <dbReference type="EMBL" id="TVY92516.1"/>
    </source>
</evidence>
<dbReference type="Gene3D" id="3.40.50.720">
    <property type="entry name" value="NAD(P)-binding Rossmann-like Domain"/>
    <property type="match status" value="1"/>
</dbReference>
<keyword evidence="2" id="KW-0521">NADP</keyword>
<dbReference type="Pfam" id="PF00106">
    <property type="entry name" value="adh_short"/>
    <property type="match status" value="1"/>
</dbReference>
<keyword evidence="6" id="KW-1185">Reference proteome</keyword>
<protein>
    <submittedName>
        <fullName evidence="5">5'-hydroxyaverantin dehydrogenase</fullName>
    </submittedName>
</protein>
<sequence>MPQDRNNLVNATRQSPPVDTSAPYDAGWVAGKTIVITGGASGFGEGFFRKWAENGSANVIIGDLNAARGRALVEEIRKSTGSQHHHFIPLDVTNWQNQVDFFREAVKLSPHGGIDAVVANAGITDGMPSFDEAPETLATLEEPPKPNFQCYEVNLTGVMYTAHLAIFHLGRNPNSEKANPSTTPGSNQRDRHLLLIGSIASVTAIPKLIQYCVSKHGVLGLFRSLRATSFVHGTRVNILLPYFIDTPLIYMEGRLLLAGGASGKPEDVVDAGTRLMADTRINGRALAIGPKVTVVNDYELVPKGSENGKETAIWEAYADDFEETGVHASTCRTLESSGTHPGLGWLASLETTGIYNTTTVPYAAFQPPESGPYRIPDIIDTFHSYKFRDTCNVSSLDLHAPFGPLCRDRASMSMAMSSGGRIGHDAPYMPRGCDMLEQILRFPIPTEEIIRLKASIGIEHDKPKAVIFGHGLWSNLDLQKTVNWLDAVLEAINPRFATPRHSLFVTPNAAGKEKPDEWLVTQGNKALMLFEEAVSIEAAKRGIEHLGTWNMSIQSTMYDGVHLDMRGNLVKAMMVMNWLNLIEN</sequence>
<dbReference type="SUPFAM" id="SSF51735">
    <property type="entry name" value="NAD(P)-binding Rossmann-fold domains"/>
    <property type="match status" value="1"/>
</dbReference>
<comment type="caution">
    <text evidence="5">The sequence shown here is derived from an EMBL/GenBank/DDBJ whole genome shotgun (WGS) entry which is preliminary data.</text>
</comment>
<dbReference type="InterPro" id="IPR036291">
    <property type="entry name" value="NAD(P)-bd_dom_sf"/>
</dbReference>
<proteinExistence type="inferred from homology"/>
<dbReference type="EMBL" id="QGML01000301">
    <property type="protein sequence ID" value="TVY92516.1"/>
    <property type="molecule type" value="Genomic_DNA"/>
</dbReference>
<reference evidence="5 6" key="1">
    <citation type="submission" date="2018-05" db="EMBL/GenBank/DDBJ databases">
        <title>Genome sequencing and assembly of the regulated plant pathogen Lachnellula willkommii and related sister species for the development of diagnostic species identification markers.</title>
        <authorList>
            <person name="Giroux E."/>
            <person name="Bilodeau G."/>
        </authorList>
    </citation>
    <scope>NUCLEOTIDE SEQUENCE [LARGE SCALE GENOMIC DNA]</scope>
    <source>
        <strain evidence="5 6">CBS 172.35</strain>
    </source>
</reference>
<organism evidence="5 6">
    <name type="scientific">Lachnellula willkommii</name>
    <dbReference type="NCBI Taxonomy" id="215461"/>
    <lineage>
        <taxon>Eukaryota</taxon>
        <taxon>Fungi</taxon>
        <taxon>Dikarya</taxon>
        <taxon>Ascomycota</taxon>
        <taxon>Pezizomycotina</taxon>
        <taxon>Leotiomycetes</taxon>
        <taxon>Helotiales</taxon>
        <taxon>Lachnaceae</taxon>
        <taxon>Lachnellula</taxon>
    </lineage>
</organism>
<feature type="region of interest" description="Disordered" evidence="4">
    <location>
        <begin position="1"/>
        <end position="20"/>
    </location>
</feature>
<evidence type="ECO:0000313" key="6">
    <source>
        <dbReference type="Proteomes" id="UP000315522"/>
    </source>
</evidence>
<dbReference type="PANTHER" id="PTHR43180:SF16">
    <property type="entry name" value="BACILYSIN BIOSYNTHESIS OXIDOREDUCTASE BACC"/>
    <property type="match status" value="1"/>
</dbReference>
<dbReference type="InterPro" id="IPR002347">
    <property type="entry name" value="SDR_fam"/>
</dbReference>
<evidence type="ECO:0000256" key="3">
    <source>
        <dbReference type="ARBA" id="ARBA00023002"/>
    </source>
</evidence>
<dbReference type="InterPro" id="IPR020904">
    <property type="entry name" value="Sc_DH/Rdtase_CS"/>
</dbReference>
<evidence type="ECO:0000256" key="4">
    <source>
        <dbReference type="SAM" id="MobiDB-lite"/>
    </source>
</evidence>
<comment type="similarity">
    <text evidence="1">Belongs to the short-chain dehydrogenases/reductases (SDR) family.</text>
</comment>
<dbReference type="PANTHER" id="PTHR43180">
    <property type="entry name" value="3-OXOACYL-(ACYL-CARRIER-PROTEIN) REDUCTASE (AFU_ORTHOLOGUE AFUA_6G11210)"/>
    <property type="match status" value="1"/>
</dbReference>
<dbReference type="AlphaFoldDB" id="A0A559MHS6"/>
<dbReference type="PROSITE" id="PS00061">
    <property type="entry name" value="ADH_SHORT"/>
    <property type="match status" value="1"/>
</dbReference>
<evidence type="ECO:0000256" key="1">
    <source>
        <dbReference type="ARBA" id="ARBA00006484"/>
    </source>
</evidence>
<dbReference type="GO" id="GO:0016491">
    <property type="term" value="F:oxidoreductase activity"/>
    <property type="evidence" value="ECO:0007669"/>
    <property type="project" value="UniProtKB-KW"/>
</dbReference>
<evidence type="ECO:0000256" key="2">
    <source>
        <dbReference type="ARBA" id="ARBA00022857"/>
    </source>
</evidence>
<accession>A0A559MHS6</accession>
<keyword evidence="3" id="KW-0560">Oxidoreductase</keyword>
<name>A0A559MHS6_9HELO</name>
<dbReference type="PRINTS" id="PR00081">
    <property type="entry name" value="GDHRDH"/>
</dbReference>
<gene>
    <name evidence="5" type="primary">aflH_1</name>
    <name evidence="5" type="ORF">LAWI1_G006229</name>
</gene>
<dbReference type="Proteomes" id="UP000315522">
    <property type="component" value="Unassembled WGS sequence"/>
</dbReference>